<dbReference type="RefSeq" id="WP_190865139.1">
    <property type="nucleotide sequence ID" value="NZ_JACXIY010000029.1"/>
</dbReference>
<gene>
    <name evidence="1" type="ORF">IDH41_22625</name>
</gene>
<accession>A0A927CQS2</accession>
<reference evidence="1" key="1">
    <citation type="submission" date="2020-09" db="EMBL/GenBank/DDBJ databases">
        <title>A novel bacterium of genus Paenibacillus, isolated from South China Sea.</title>
        <authorList>
            <person name="Huang H."/>
            <person name="Mo K."/>
            <person name="Hu Y."/>
        </authorList>
    </citation>
    <scope>NUCLEOTIDE SEQUENCE</scope>
    <source>
        <strain evidence="1">IB182493</strain>
    </source>
</reference>
<dbReference type="EMBL" id="JACXIY010000029">
    <property type="protein sequence ID" value="MBD2871387.1"/>
    <property type="molecule type" value="Genomic_DNA"/>
</dbReference>
<proteinExistence type="predicted"/>
<evidence type="ECO:0000313" key="2">
    <source>
        <dbReference type="Proteomes" id="UP000632125"/>
    </source>
</evidence>
<dbReference type="AlphaFoldDB" id="A0A927CQS2"/>
<comment type="caution">
    <text evidence="1">The sequence shown here is derived from an EMBL/GenBank/DDBJ whole genome shotgun (WGS) entry which is preliminary data.</text>
</comment>
<keyword evidence="2" id="KW-1185">Reference proteome</keyword>
<dbReference type="Pfam" id="PF13376">
    <property type="entry name" value="OmdA"/>
    <property type="match status" value="1"/>
</dbReference>
<evidence type="ECO:0000313" key="1">
    <source>
        <dbReference type="EMBL" id="MBD2871387.1"/>
    </source>
</evidence>
<protein>
    <submittedName>
        <fullName evidence="1">YdeI/OmpD-associated family protein</fullName>
    </submittedName>
</protein>
<sequence length="73" mass="8250">MQIELDTEVRELAVPKDLKAALEEDAAAGSFFEGLSYSNKRRLVIPIEEAKTAETRQRRLEKTVAMLREGRSS</sequence>
<name>A0A927CQS2_9BACL</name>
<organism evidence="1 2">
    <name type="scientific">Paenibacillus arenilitoris</name>
    <dbReference type="NCBI Taxonomy" id="2772299"/>
    <lineage>
        <taxon>Bacteria</taxon>
        <taxon>Bacillati</taxon>
        <taxon>Bacillota</taxon>
        <taxon>Bacilli</taxon>
        <taxon>Bacillales</taxon>
        <taxon>Paenibacillaceae</taxon>
        <taxon>Paenibacillus</taxon>
    </lineage>
</organism>
<dbReference type="Proteomes" id="UP000632125">
    <property type="component" value="Unassembled WGS sequence"/>
</dbReference>